<gene>
    <name evidence="1" type="ORF">PBV87_15925</name>
</gene>
<organism evidence="1 2">
    <name type="scientific">Holtiella tumoricola</name>
    <dbReference type="NCBI Taxonomy" id="3018743"/>
    <lineage>
        <taxon>Bacteria</taxon>
        <taxon>Bacillati</taxon>
        <taxon>Bacillota</taxon>
        <taxon>Clostridia</taxon>
        <taxon>Lachnospirales</taxon>
        <taxon>Cellulosilyticaceae</taxon>
        <taxon>Holtiella</taxon>
    </lineage>
</organism>
<dbReference type="AlphaFoldDB" id="A0AA42J206"/>
<protein>
    <submittedName>
        <fullName evidence="1">Cyclic lactone autoinducer peptide</fullName>
    </submittedName>
</protein>
<comment type="caution">
    <text evidence="1">The sequence shown here is derived from an EMBL/GenBank/DDBJ whole genome shotgun (WGS) entry which is preliminary data.</text>
</comment>
<dbReference type="EMBL" id="JAQIFT010000058">
    <property type="protein sequence ID" value="MDA3732965.1"/>
    <property type="molecule type" value="Genomic_DNA"/>
</dbReference>
<sequence>MKNMLLKLSGIVASLALVITAFNSNSACVFLVHQPELPDEAKKLSKF</sequence>
<keyword evidence="2" id="KW-1185">Reference proteome</keyword>
<dbReference type="RefSeq" id="WP_082238875.1">
    <property type="nucleotide sequence ID" value="NZ_JAQIFT010000058.1"/>
</dbReference>
<evidence type="ECO:0000313" key="2">
    <source>
        <dbReference type="Proteomes" id="UP001169242"/>
    </source>
</evidence>
<reference evidence="1" key="1">
    <citation type="journal article" date="2023" name="Int. J. Syst. Evol. Microbiol.">
        <title>&lt;i&gt;Holtiella tumoricola&lt;/i&gt; gen. nov. sp. nov., isolated from a human clinical sample.</title>
        <authorList>
            <person name="Allen-Vercoe E."/>
            <person name="Daigneault M.C."/>
            <person name="Vancuren S.J."/>
            <person name="Cochrane K."/>
            <person name="O'Neal L.L."/>
            <person name="Sankaranarayanan K."/>
            <person name="Lawson P.A."/>
        </authorList>
    </citation>
    <scope>NUCLEOTIDE SEQUENCE</scope>
    <source>
        <strain evidence="1">CC70A</strain>
    </source>
</reference>
<dbReference type="Proteomes" id="UP001169242">
    <property type="component" value="Unassembled WGS sequence"/>
</dbReference>
<evidence type="ECO:0000313" key="1">
    <source>
        <dbReference type="EMBL" id="MDA3732965.1"/>
    </source>
</evidence>
<accession>A0AA42J206</accession>
<dbReference type="InterPro" id="IPR009229">
    <property type="entry name" value="AgrD"/>
</dbReference>
<proteinExistence type="predicted"/>
<dbReference type="NCBIfam" id="TIGR04223">
    <property type="entry name" value="quorum_AgrD"/>
    <property type="match status" value="1"/>
</dbReference>
<name>A0AA42J206_9FIRM</name>